<evidence type="ECO:0000256" key="1">
    <source>
        <dbReference type="SAM" id="MobiDB-lite"/>
    </source>
</evidence>
<evidence type="ECO:0000313" key="3">
    <source>
        <dbReference type="Proteomes" id="UP000314294"/>
    </source>
</evidence>
<gene>
    <name evidence="2" type="ORF">EYF80_046662</name>
</gene>
<protein>
    <submittedName>
        <fullName evidence="2">Uncharacterized protein</fullName>
    </submittedName>
</protein>
<reference evidence="2 3" key="1">
    <citation type="submission" date="2019-03" db="EMBL/GenBank/DDBJ databases">
        <title>First draft genome of Liparis tanakae, snailfish: a comprehensive survey of snailfish specific genes.</title>
        <authorList>
            <person name="Kim W."/>
            <person name="Song I."/>
            <person name="Jeong J.-H."/>
            <person name="Kim D."/>
            <person name="Kim S."/>
            <person name="Ryu S."/>
            <person name="Song J.Y."/>
            <person name="Lee S.K."/>
        </authorList>
    </citation>
    <scope>NUCLEOTIDE SEQUENCE [LARGE SCALE GENOMIC DNA]</scope>
    <source>
        <tissue evidence="2">Muscle</tissue>
    </source>
</reference>
<dbReference type="AlphaFoldDB" id="A0A4Z2FQI0"/>
<organism evidence="2 3">
    <name type="scientific">Liparis tanakae</name>
    <name type="common">Tanaka's snailfish</name>
    <dbReference type="NCBI Taxonomy" id="230148"/>
    <lineage>
        <taxon>Eukaryota</taxon>
        <taxon>Metazoa</taxon>
        <taxon>Chordata</taxon>
        <taxon>Craniata</taxon>
        <taxon>Vertebrata</taxon>
        <taxon>Euteleostomi</taxon>
        <taxon>Actinopterygii</taxon>
        <taxon>Neopterygii</taxon>
        <taxon>Teleostei</taxon>
        <taxon>Neoteleostei</taxon>
        <taxon>Acanthomorphata</taxon>
        <taxon>Eupercaria</taxon>
        <taxon>Perciformes</taxon>
        <taxon>Cottioidei</taxon>
        <taxon>Cottales</taxon>
        <taxon>Liparidae</taxon>
        <taxon>Liparis</taxon>
    </lineage>
</organism>
<proteinExistence type="predicted"/>
<feature type="region of interest" description="Disordered" evidence="1">
    <location>
        <begin position="1"/>
        <end position="31"/>
    </location>
</feature>
<sequence>MASRFRDSLLRTTTSLSPDSAGRRPTGRRPSLAAVITTQTPLLPLSVCLCSPKQTPPAASSVGTRAGEPCAVVYVTLHGVSYCEGGEDIVRFLPELHKASCHRRH</sequence>
<comment type="caution">
    <text evidence="2">The sequence shown here is derived from an EMBL/GenBank/DDBJ whole genome shotgun (WGS) entry which is preliminary data.</text>
</comment>
<name>A0A4Z2FQI0_9TELE</name>
<dbReference type="Proteomes" id="UP000314294">
    <property type="component" value="Unassembled WGS sequence"/>
</dbReference>
<dbReference type="EMBL" id="SRLO01000987">
    <property type="protein sequence ID" value="TNN43130.1"/>
    <property type="molecule type" value="Genomic_DNA"/>
</dbReference>
<keyword evidence="3" id="KW-1185">Reference proteome</keyword>
<accession>A0A4Z2FQI0</accession>
<evidence type="ECO:0000313" key="2">
    <source>
        <dbReference type="EMBL" id="TNN43130.1"/>
    </source>
</evidence>